<dbReference type="EMBL" id="JAHDVG010000483">
    <property type="protein sequence ID" value="KAH1171378.1"/>
    <property type="molecule type" value="Genomic_DNA"/>
</dbReference>
<gene>
    <name evidence="1" type="ORF">KIL84_006996</name>
</gene>
<accession>A0A9D3X2F6</accession>
<protein>
    <submittedName>
        <fullName evidence="1">Uncharacterized protein</fullName>
    </submittedName>
</protein>
<proteinExistence type="predicted"/>
<keyword evidence="2" id="KW-1185">Reference proteome</keyword>
<sequence>MLILDMQPIVNRSQVVSGSVLNTIKPGANHSAWTERVFGFLTQSCGSYWLTDGIWVALMCKFSNFCPPLPAQGPQYAGGGILGFGIHGICCGTDSPLLCNSILRLGKVTHF</sequence>
<evidence type="ECO:0000313" key="2">
    <source>
        <dbReference type="Proteomes" id="UP000827986"/>
    </source>
</evidence>
<organism evidence="1 2">
    <name type="scientific">Mauremys mutica</name>
    <name type="common">yellowpond turtle</name>
    <dbReference type="NCBI Taxonomy" id="74926"/>
    <lineage>
        <taxon>Eukaryota</taxon>
        <taxon>Metazoa</taxon>
        <taxon>Chordata</taxon>
        <taxon>Craniata</taxon>
        <taxon>Vertebrata</taxon>
        <taxon>Euteleostomi</taxon>
        <taxon>Archelosauria</taxon>
        <taxon>Testudinata</taxon>
        <taxon>Testudines</taxon>
        <taxon>Cryptodira</taxon>
        <taxon>Durocryptodira</taxon>
        <taxon>Testudinoidea</taxon>
        <taxon>Geoemydidae</taxon>
        <taxon>Geoemydinae</taxon>
        <taxon>Mauremys</taxon>
    </lineage>
</organism>
<dbReference type="Proteomes" id="UP000827986">
    <property type="component" value="Unassembled WGS sequence"/>
</dbReference>
<comment type="caution">
    <text evidence="1">The sequence shown here is derived from an EMBL/GenBank/DDBJ whole genome shotgun (WGS) entry which is preliminary data.</text>
</comment>
<reference evidence="1" key="1">
    <citation type="submission" date="2021-09" db="EMBL/GenBank/DDBJ databases">
        <title>The genome of Mauremys mutica provides insights into the evolution of semi-aquatic lifestyle.</title>
        <authorList>
            <person name="Gong S."/>
            <person name="Gao Y."/>
        </authorList>
    </citation>
    <scope>NUCLEOTIDE SEQUENCE</scope>
    <source>
        <strain evidence="1">MM-2020</strain>
        <tissue evidence="1">Muscle</tissue>
    </source>
</reference>
<name>A0A9D3X2F6_9SAUR</name>
<dbReference type="AlphaFoldDB" id="A0A9D3X2F6"/>
<evidence type="ECO:0000313" key="1">
    <source>
        <dbReference type="EMBL" id="KAH1171378.1"/>
    </source>
</evidence>